<dbReference type="STRING" id="1776384.GCA_900086585_04217"/>
<evidence type="ECO:0008006" key="3">
    <source>
        <dbReference type="Google" id="ProtNLM"/>
    </source>
</evidence>
<evidence type="ECO:0000313" key="2">
    <source>
        <dbReference type="Proteomes" id="UP000284841"/>
    </source>
</evidence>
<gene>
    <name evidence="1" type="ORF">DW099_09295</name>
</gene>
<organism evidence="1 2">
    <name type="scientific">Emergencia timonensis</name>
    <dbReference type="NCBI Taxonomy" id="1776384"/>
    <lineage>
        <taxon>Bacteria</taxon>
        <taxon>Bacillati</taxon>
        <taxon>Bacillota</taxon>
        <taxon>Clostridia</taxon>
        <taxon>Peptostreptococcales</taxon>
        <taxon>Anaerovoracaceae</taxon>
        <taxon>Emergencia</taxon>
    </lineage>
</organism>
<protein>
    <recommendedName>
        <fullName evidence="3">XRE family transcriptional regulator</fullName>
    </recommendedName>
</protein>
<accession>A0A415E4P4</accession>
<dbReference type="GO" id="GO:0003677">
    <property type="term" value="F:DNA binding"/>
    <property type="evidence" value="ECO:0007669"/>
    <property type="project" value="InterPro"/>
</dbReference>
<reference evidence="1 2" key="1">
    <citation type="submission" date="2018-08" db="EMBL/GenBank/DDBJ databases">
        <title>A genome reference for cultivated species of the human gut microbiota.</title>
        <authorList>
            <person name="Zou Y."/>
            <person name="Xue W."/>
            <person name="Luo G."/>
        </authorList>
    </citation>
    <scope>NUCLEOTIDE SEQUENCE [LARGE SCALE GENOMIC DNA]</scope>
    <source>
        <strain evidence="1 2">AM07-24</strain>
    </source>
</reference>
<dbReference type="AlphaFoldDB" id="A0A415E4P4"/>
<name>A0A415E4P4_9FIRM</name>
<proteinExistence type="predicted"/>
<sequence length="145" mass="16751">MNDFQLLADELSSLRNEEDGRRFIQENHRDAQFQYFFEFLNHKAEEKGLPLAKIVANSRINRNYVYNITSGIKKMPGRDKIIALCIAAEISFDELNEALMLGGKQTINPHDARDVWIVICINRKISDVLRVNIFLEEKNCAPLNI</sequence>
<dbReference type="OrthoDB" id="2002608at2"/>
<evidence type="ECO:0000313" key="1">
    <source>
        <dbReference type="EMBL" id="RHJ88564.1"/>
    </source>
</evidence>
<dbReference type="RefSeq" id="WP_118335244.1">
    <property type="nucleotide sequence ID" value="NZ_AP025567.1"/>
</dbReference>
<dbReference type="EMBL" id="QRMS01000002">
    <property type="protein sequence ID" value="RHJ88564.1"/>
    <property type="molecule type" value="Genomic_DNA"/>
</dbReference>
<dbReference type="InterPro" id="IPR010982">
    <property type="entry name" value="Lambda_DNA-bd_dom_sf"/>
</dbReference>
<keyword evidence="2" id="KW-1185">Reference proteome</keyword>
<dbReference type="Gene3D" id="1.10.260.40">
    <property type="entry name" value="lambda repressor-like DNA-binding domains"/>
    <property type="match status" value="1"/>
</dbReference>
<dbReference type="Proteomes" id="UP000284841">
    <property type="component" value="Unassembled WGS sequence"/>
</dbReference>
<comment type="caution">
    <text evidence="1">The sequence shown here is derived from an EMBL/GenBank/DDBJ whole genome shotgun (WGS) entry which is preliminary data.</text>
</comment>